<comment type="caution">
    <text evidence="1">The sequence shown here is derived from an EMBL/GenBank/DDBJ whole genome shotgun (WGS) entry which is preliminary data.</text>
</comment>
<name>A0ACB6ZNK3_THEGA</name>
<accession>A0ACB6ZNK3</accession>
<sequence>MSYFASWLSKTIGSQSMVSSTSTPASTCTTTTIPQIPTPQQSSPTARKRKLSEMQEKPELPHYPREPSPVPTLVVDEEQSVKVERAQKEGVKVRDYALGSTNPPVTEVYRYAVLDLANYDAYLRKRHLRPFDARGLGISPTGGHGKILRRLLDLGWITAEERERNFSKFDNDALEAYDNSPRAKYPWKAPKNLQQPSPLDRRDNWMARFHPTPHDIPESSIFSSVSYTEEDENEHRRKRAKQEEARLAQMTADPPKPQPLMKHTRRQGLLRSKTLASLF</sequence>
<dbReference type="Proteomes" id="UP000886501">
    <property type="component" value="Unassembled WGS sequence"/>
</dbReference>
<organism evidence="1 2">
    <name type="scientific">Thelephora ganbajun</name>
    <name type="common">Ganba fungus</name>
    <dbReference type="NCBI Taxonomy" id="370292"/>
    <lineage>
        <taxon>Eukaryota</taxon>
        <taxon>Fungi</taxon>
        <taxon>Dikarya</taxon>
        <taxon>Basidiomycota</taxon>
        <taxon>Agaricomycotina</taxon>
        <taxon>Agaricomycetes</taxon>
        <taxon>Thelephorales</taxon>
        <taxon>Thelephoraceae</taxon>
        <taxon>Thelephora</taxon>
    </lineage>
</organism>
<reference evidence="1" key="1">
    <citation type="submission" date="2019-10" db="EMBL/GenBank/DDBJ databases">
        <authorList>
            <consortium name="DOE Joint Genome Institute"/>
            <person name="Kuo A."/>
            <person name="Miyauchi S."/>
            <person name="Kiss E."/>
            <person name="Drula E."/>
            <person name="Kohler A."/>
            <person name="Sanchez-Garcia M."/>
            <person name="Andreopoulos B."/>
            <person name="Barry K.W."/>
            <person name="Bonito G."/>
            <person name="Buee M."/>
            <person name="Carver A."/>
            <person name="Chen C."/>
            <person name="Cichocki N."/>
            <person name="Clum A."/>
            <person name="Culley D."/>
            <person name="Crous P.W."/>
            <person name="Fauchery L."/>
            <person name="Girlanda M."/>
            <person name="Hayes R."/>
            <person name="Keri Z."/>
            <person name="Labutti K."/>
            <person name="Lipzen A."/>
            <person name="Lombard V."/>
            <person name="Magnuson J."/>
            <person name="Maillard F."/>
            <person name="Morin E."/>
            <person name="Murat C."/>
            <person name="Nolan M."/>
            <person name="Ohm R."/>
            <person name="Pangilinan J."/>
            <person name="Pereira M."/>
            <person name="Perotto S."/>
            <person name="Peter M."/>
            <person name="Riley R."/>
            <person name="Sitrit Y."/>
            <person name="Stielow B."/>
            <person name="Szollosi G."/>
            <person name="Zifcakova L."/>
            <person name="Stursova M."/>
            <person name="Spatafora J.W."/>
            <person name="Tedersoo L."/>
            <person name="Vaario L.-M."/>
            <person name="Yamada A."/>
            <person name="Yan M."/>
            <person name="Wang P."/>
            <person name="Xu J."/>
            <person name="Bruns T."/>
            <person name="Baldrian P."/>
            <person name="Vilgalys R."/>
            <person name="Henrissat B."/>
            <person name="Grigoriev I.V."/>
            <person name="Hibbett D."/>
            <person name="Nagy L.G."/>
            <person name="Martin F.M."/>
        </authorList>
    </citation>
    <scope>NUCLEOTIDE SEQUENCE</scope>
    <source>
        <strain evidence="1">P2</strain>
    </source>
</reference>
<reference evidence="1" key="2">
    <citation type="journal article" date="2020" name="Nat. Commun.">
        <title>Large-scale genome sequencing of mycorrhizal fungi provides insights into the early evolution of symbiotic traits.</title>
        <authorList>
            <person name="Miyauchi S."/>
            <person name="Kiss E."/>
            <person name="Kuo A."/>
            <person name="Drula E."/>
            <person name="Kohler A."/>
            <person name="Sanchez-Garcia M."/>
            <person name="Morin E."/>
            <person name="Andreopoulos B."/>
            <person name="Barry K.W."/>
            <person name="Bonito G."/>
            <person name="Buee M."/>
            <person name="Carver A."/>
            <person name="Chen C."/>
            <person name="Cichocki N."/>
            <person name="Clum A."/>
            <person name="Culley D."/>
            <person name="Crous P.W."/>
            <person name="Fauchery L."/>
            <person name="Girlanda M."/>
            <person name="Hayes R.D."/>
            <person name="Keri Z."/>
            <person name="LaButti K."/>
            <person name="Lipzen A."/>
            <person name="Lombard V."/>
            <person name="Magnuson J."/>
            <person name="Maillard F."/>
            <person name="Murat C."/>
            <person name="Nolan M."/>
            <person name="Ohm R.A."/>
            <person name="Pangilinan J."/>
            <person name="Pereira M.F."/>
            <person name="Perotto S."/>
            <person name="Peter M."/>
            <person name="Pfister S."/>
            <person name="Riley R."/>
            <person name="Sitrit Y."/>
            <person name="Stielow J.B."/>
            <person name="Szollosi G."/>
            <person name="Zifcakova L."/>
            <person name="Stursova M."/>
            <person name="Spatafora J.W."/>
            <person name="Tedersoo L."/>
            <person name="Vaario L.M."/>
            <person name="Yamada A."/>
            <person name="Yan M."/>
            <person name="Wang P."/>
            <person name="Xu J."/>
            <person name="Bruns T."/>
            <person name="Baldrian P."/>
            <person name="Vilgalys R."/>
            <person name="Dunand C."/>
            <person name="Henrissat B."/>
            <person name="Grigoriev I.V."/>
            <person name="Hibbett D."/>
            <person name="Nagy L.G."/>
            <person name="Martin F.M."/>
        </authorList>
    </citation>
    <scope>NUCLEOTIDE SEQUENCE</scope>
    <source>
        <strain evidence="1">P2</strain>
    </source>
</reference>
<proteinExistence type="predicted"/>
<gene>
    <name evidence="1" type="ORF">BDM02DRAFT_3127329</name>
</gene>
<keyword evidence="2" id="KW-1185">Reference proteome</keyword>
<protein>
    <submittedName>
        <fullName evidence="1">Uncharacterized protein</fullName>
    </submittedName>
</protein>
<dbReference type="EMBL" id="MU117979">
    <property type="protein sequence ID" value="KAF9650998.1"/>
    <property type="molecule type" value="Genomic_DNA"/>
</dbReference>
<evidence type="ECO:0000313" key="2">
    <source>
        <dbReference type="Proteomes" id="UP000886501"/>
    </source>
</evidence>
<evidence type="ECO:0000313" key="1">
    <source>
        <dbReference type="EMBL" id="KAF9650998.1"/>
    </source>
</evidence>